<protein>
    <recommendedName>
        <fullName evidence="1">IraD/Gp25-like domain-containing protein</fullName>
    </recommendedName>
</protein>
<proteinExistence type="predicted"/>
<dbReference type="KEGG" id="oai:OLEAN_C25940"/>
<dbReference type="OrthoDB" id="119583at2"/>
<keyword evidence="3" id="KW-1185">Reference proteome</keyword>
<dbReference type="SUPFAM" id="SSF160719">
    <property type="entry name" value="gpW/gp25-like"/>
    <property type="match status" value="1"/>
</dbReference>
<dbReference type="InterPro" id="IPR007048">
    <property type="entry name" value="IraD/Gp25-like"/>
</dbReference>
<dbReference type="InterPro" id="IPR053176">
    <property type="entry name" value="T6SS_TssE1-like"/>
</dbReference>
<dbReference type="AlphaFoldDB" id="R4YPE3"/>
<dbReference type="InterPro" id="IPR017737">
    <property type="entry name" value="TssE1-like"/>
</dbReference>
<evidence type="ECO:0000313" key="2">
    <source>
        <dbReference type="EMBL" id="CCK76770.1"/>
    </source>
</evidence>
<organism evidence="2 3">
    <name type="scientific">Oleispira antarctica RB-8</name>
    <dbReference type="NCBI Taxonomy" id="698738"/>
    <lineage>
        <taxon>Bacteria</taxon>
        <taxon>Pseudomonadati</taxon>
        <taxon>Pseudomonadota</taxon>
        <taxon>Gammaproteobacteria</taxon>
        <taxon>Oceanospirillales</taxon>
        <taxon>Oceanospirillaceae</taxon>
        <taxon>Oleispira</taxon>
    </lineage>
</organism>
<dbReference type="NCBIfam" id="TIGR03357">
    <property type="entry name" value="VI_zyme"/>
    <property type="match status" value="1"/>
</dbReference>
<evidence type="ECO:0000259" key="1">
    <source>
        <dbReference type="Pfam" id="PF04965"/>
    </source>
</evidence>
<accession>R4YPE3</accession>
<dbReference type="PATRIC" id="fig|698738.3.peg.2691"/>
<evidence type="ECO:0000313" key="3">
    <source>
        <dbReference type="Proteomes" id="UP000032749"/>
    </source>
</evidence>
<dbReference type="PANTHER" id="PTHR38595">
    <property type="entry name" value="CYTOPLASMIC PROTEIN-RELATED"/>
    <property type="match status" value="1"/>
</dbReference>
<feature type="domain" description="IraD/Gp25-like" evidence="1">
    <location>
        <begin position="40"/>
        <end position="141"/>
    </location>
</feature>
<name>R4YPE3_OLEAN</name>
<dbReference type="STRING" id="698738.OLEAN_C25940"/>
<gene>
    <name evidence="2" type="ORF">OLEAN_C25940</name>
</gene>
<dbReference type="Proteomes" id="UP000032749">
    <property type="component" value="Chromosome"/>
</dbReference>
<reference evidence="2 3" key="1">
    <citation type="journal article" date="2013" name="Nat. Commun.">
        <title>Genome sequence and functional genomic analysis of the oil-degrading bacterium Oleispira antarctica.</title>
        <authorList>
            <person name="Kube M."/>
            <person name="Chernikova T.N."/>
            <person name="Al-Ramahi Y."/>
            <person name="Beloqui A."/>
            <person name="Lopez-Cortez N."/>
            <person name="Guazzaroni M.E."/>
            <person name="Heipieper H.J."/>
            <person name="Klages S."/>
            <person name="Kotsyurbenko O.R."/>
            <person name="Langer I."/>
            <person name="Nechitaylo T.Y."/>
            <person name="Lunsdorf H."/>
            <person name="Fernandez M."/>
            <person name="Juarez S."/>
            <person name="Ciordia S."/>
            <person name="Singer A."/>
            <person name="Kagan O."/>
            <person name="Egorova O."/>
            <person name="Petit P.A."/>
            <person name="Stogios P."/>
            <person name="Kim Y."/>
            <person name="Tchigvintsev A."/>
            <person name="Flick R."/>
            <person name="Denaro R."/>
            <person name="Genovese M."/>
            <person name="Albar J.P."/>
            <person name="Reva O.N."/>
            <person name="Martinez-Gomariz M."/>
            <person name="Tran H."/>
            <person name="Ferrer M."/>
            <person name="Savchenko A."/>
            <person name="Yakunin A.F."/>
            <person name="Yakimov M.M."/>
            <person name="Golyshina O.V."/>
            <person name="Reinhardt R."/>
            <person name="Golyshin P.N."/>
        </authorList>
    </citation>
    <scope>NUCLEOTIDE SEQUENCE [LARGE SCALE GENOMIC DNA]</scope>
</reference>
<dbReference type="EMBL" id="FO203512">
    <property type="protein sequence ID" value="CCK76770.1"/>
    <property type="molecule type" value="Genomic_DNA"/>
</dbReference>
<dbReference type="PANTHER" id="PTHR38595:SF1">
    <property type="entry name" value="TYPE VI SECRETION SYSTEM COMPONENT TSSE1"/>
    <property type="match status" value="1"/>
</dbReference>
<sequence length="167" mass="19181">MTLNSNTREKLQPSLLDRLIDDNPEQLNESRYKRIMNISKLRDCVIRDISHLLNTHHMEGNTDIDNYSEVSSSVVNYGISGLTGFSLHNIDIHEAERQIRQAIINFEPRILKHTLKVNMTRDTEKSSNHAMVFKIEGQIWAIPIPLMLMLKTEIDLETGSVNVVQTN</sequence>
<dbReference type="Pfam" id="PF04965">
    <property type="entry name" value="GPW_gp25"/>
    <property type="match status" value="1"/>
</dbReference>
<dbReference type="HOGENOM" id="CLU_102944_0_0_6"/>